<reference evidence="2" key="1">
    <citation type="submission" date="2016-01" db="EMBL/GenBank/DDBJ databases">
        <authorList>
            <person name="Mitreva M."/>
            <person name="Pepin K.H."/>
            <person name="Mihindukulasuriya K.A."/>
            <person name="Fulton R."/>
            <person name="Fronick C."/>
            <person name="O'Laughlin M."/>
            <person name="Miner T."/>
            <person name="Herter B."/>
            <person name="Rosa B.A."/>
            <person name="Cordes M."/>
            <person name="Tomlinson C."/>
            <person name="Wollam A."/>
            <person name="Palsikar V.B."/>
            <person name="Mardis E.R."/>
            <person name="Wilson R.K."/>
        </authorList>
    </citation>
    <scope>NUCLEOTIDE SEQUENCE [LARGE SCALE GENOMIC DNA]</scope>
    <source>
        <strain evidence="2">MJR7716</strain>
    </source>
</reference>
<dbReference type="Proteomes" id="UP000070533">
    <property type="component" value="Unassembled WGS sequence"/>
</dbReference>
<dbReference type="EMBL" id="LRQG01000010">
    <property type="protein sequence ID" value="KXA44257.1"/>
    <property type="molecule type" value="Genomic_DNA"/>
</dbReference>
<gene>
    <name evidence="1" type="ORF">HMPREF3226_00173</name>
</gene>
<name>A0A133QMZ6_9BACT</name>
<sequence>MFFFIQNYHFSKGLSTYGVKKVSVSKSSHLQIYKHLVRKRT</sequence>
<protein>
    <submittedName>
        <fullName evidence="1">Uncharacterized protein</fullName>
    </submittedName>
</protein>
<organism evidence="1 2">
    <name type="scientific">Prevotella corporis</name>
    <dbReference type="NCBI Taxonomy" id="28128"/>
    <lineage>
        <taxon>Bacteria</taxon>
        <taxon>Pseudomonadati</taxon>
        <taxon>Bacteroidota</taxon>
        <taxon>Bacteroidia</taxon>
        <taxon>Bacteroidales</taxon>
        <taxon>Prevotellaceae</taxon>
        <taxon>Prevotella</taxon>
    </lineage>
</organism>
<proteinExistence type="predicted"/>
<accession>A0A133QMZ6</accession>
<evidence type="ECO:0000313" key="2">
    <source>
        <dbReference type="Proteomes" id="UP000070533"/>
    </source>
</evidence>
<comment type="caution">
    <text evidence="1">The sequence shown here is derived from an EMBL/GenBank/DDBJ whole genome shotgun (WGS) entry which is preliminary data.</text>
</comment>
<evidence type="ECO:0000313" key="1">
    <source>
        <dbReference type="EMBL" id="KXA44257.1"/>
    </source>
</evidence>
<dbReference type="AlphaFoldDB" id="A0A133QMZ6"/>
<keyword evidence="2" id="KW-1185">Reference proteome</keyword>